<protein>
    <submittedName>
        <fullName evidence="7">Peptidoglycan/xylan/chitin deacetylase (PgdA/CDA1 family)/uncharacterized protein YlxW (UPF0749 family)</fullName>
    </submittedName>
</protein>
<evidence type="ECO:0000256" key="1">
    <source>
        <dbReference type="ARBA" id="ARBA00022723"/>
    </source>
</evidence>
<evidence type="ECO:0000256" key="4">
    <source>
        <dbReference type="SAM" id="MobiDB-lite"/>
    </source>
</evidence>
<feature type="region of interest" description="Disordered" evidence="4">
    <location>
        <begin position="208"/>
        <end position="234"/>
    </location>
</feature>
<dbReference type="PANTHER" id="PTHR10587:SF133">
    <property type="entry name" value="CHITIN DEACETYLASE 1-RELATED"/>
    <property type="match status" value="1"/>
</dbReference>
<feature type="domain" description="NodB homology" evidence="6">
    <location>
        <begin position="257"/>
        <end position="437"/>
    </location>
</feature>
<dbReference type="CDD" id="cd10917">
    <property type="entry name" value="CE4_NodB_like_6s_7s"/>
    <property type="match status" value="1"/>
</dbReference>
<evidence type="ECO:0000313" key="8">
    <source>
        <dbReference type="Proteomes" id="UP000545588"/>
    </source>
</evidence>
<feature type="coiled-coil region" evidence="3">
    <location>
        <begin position="83"/>
        <end position="110"/>
    </location>
</feature>
<dbReference type="InterPro" id="IPR036785">
    <property type="entry name" value="YkyA-like_sf"/>
</dbReference>
<keyword evidence="5" id="KW-0732">Signal</keyword>
<dbReference type="PROSITE" id="PS51677">
    <property type="entry name" value="NODB"/>
    <property type="match status" value="1"/>
</dbReference>
<dbReference type="Pfam" id="PF10368">
    <property type="entry name" value="YkyA"/>
    <property type="match status" value="1"/>
</dbReference>
<keyword evidence="2" id="KW-0378">Hydrolase</keyword>
<evidence type="ECO:0000313" key="7">
    <source>
        <dbReference type="EMBL" id="MBB6424235.1"/>
    </source>
</evidence>
<accession>A0ABR6QRJ9</accession>
<dbReference type="InterPro" id="IPR011330">
    <property type="entry name" value="Glyco_hydro/deAcase_b/a-brl"/>
</dbReference>
<dbReference type="Proteomes" id="UP000545588">
    <property type="component" value="Unassembled WGS sequence"/>
</dbReference>
<keyword evidence="8" id="KW-1185">Reference proteome</keyword>
<dbReference type="PANTHER" id="PTHR10587">
    <property type="entry name" value="GLYCOSYL TRANSFERASE-RELATED"/>
    <property type="match status" value="1"/>
</dbReference>
<organism evidence="7 8">
    <name type="scientific">Jeotgalicoccus coquinae</name>
    <dbReference type="NCBI Taxonomy" id="709509"/>
    <lineage>
        <taxon>Bacteria</taxon>
        <taxon>Bacillati</taxon>
        <taxon>Bacillota</taxon>
        <taxon>Bacilli</taxon>
        <taxon>Bacillales</taxon>
        <taxon>Staphylococcaceae</taxon>
        <taxon>Jeotgalicoccus</taxon>
    </lineage>
</organism>
<dbReference type="EMBL" id="JACHFF010000004">
    <property type="protein sequence ID" value="MBB6424235.1"/>
    <property type="molecule type" value="Genomic_DNA"/>
</dbReference>
<comment type="caution">
    <text evidence="7">The sequence shown here is derived from an EMBL/GenBank/DDBJ whole genome shotgun (WGS) entry which is preliminary data.</text>
</comment>
<dbReference type="SUPFAM" id="SSF140423">
    <property type="entry name" value="MW0975(SA0943)-like"/>
    <property type="match status" value="1"/>
</dbReference>
<evidence type="ECO:0000259" key="6">
    <source>
        <dbReference type="PROSITE" id="PS51677"/>
    </source>
</evidence>
<keyword evidence="1" id="KW-0479">Metal-binding</keyword>
<feature type="signal peptide" evidence="5">
    <location>
        <begin position="1"/>
        <end position="19"/>
    </location>
</feature>
<evidence type="ECO:0000256" key="3">
    <source>
        <dbReference type="SAM" id="Coils"/>
    </source>
</evidence>
<dbReference type="RefSeq" id="WP_184284614.1">
    <property type="nucleotide sequence ID" value="NZ_BMCO01000004.1"/>
</dbReference>
<proteinExistence type="predicted"/>
<name>A0ABR6QRJ9_9STAP</name>
<dbReference type="InterPro" id="IPR050248">
    <property type="entry name" value="Polysacc_deacetylase_ArnD"/>
</dbReference>
<sequence>MKKYIIAIMLSAAMVILGACGSPENKVLSNIEDFEAETAPALTSSIQSMIDYEAEMSGLFNESLTDEELADFKDDQSPLYQNLNERNELAEGLSKIHEELENRAEEFESADVSSSETLNEETVQNLSATLGQLAADVKNVQSGYEEVLSSETAFFESLKSEEADYNTLTDGMREVNGVHKEVTAHYESINEQLAAFQNHSNEVKTALGEDTSDDESAVQVDADSNEEAAENSEPETMYTVEAATSAIVPSAEDAESSAVLITIDDAPDENAVAMAHTLKELDAPAIFFVNGMFIESKEGQEKLREIHELGFEIGNHTYNHFNMQEITPEDTALEIIDTGDLIEEAIGERPKFFRAPFGVNSEASISIAREENMTVMNWTYGFDWEPDYQEPGALSDIMVNTEMLGDGANLLMHDRQWTSEALPDIVKGLRDKGYSLIDPKLIDSEGGVTE</sequence>
<feature type="compositionally biased region" description="Acidic residues" evidence="4">
    <location>
        <begin position="223"/>
        <end position="233"/>
    </location>
</feature>
<gene>
    <name evidence="7" type="ORF">HNR41_002221</name>
</gene>
<reference evidence="7 8" key="1">
    <citation type="submission" date="2020-08" db="EMBL/GenBank/DDBJ databases">
        <title>Genomic Encyclopedia of Type Strains, Phase IV (KMG-IV): sequencing the most valuable type-strain genomes for metagenomic binning, comparative biology and taxonomic classification.</title>
        <authorList>
            <person name="Goeker M."/>
        </authorList>
    </citation>
    <scope>NUCLEOTIDE SEQUENCE [LARGE SCALE GENOMIC DNA]</scope>
    <source>
        <strain evidence="7 8">DSM 22419</strain>
    </source>
</reference>
<dbReference type="PROSITE" id="PS51257">
    <property type="entry name" value="PROKAR_LIPOPROTEIN"/>
    <property type="match status" value="1"/>
</dbReference>
<dbReference type="Gene3D" id="3.20.20.370">
    <property type="entry name" value="Glycoside hydrolase/deacetylase"/>
    <property type="match status" value="1"/>
</dbReference>
<evidence type="ECO:0000256" key="2">
    <source>
        <dbReference type="ARBA" id="ARBA00022801"/>
    </source>
</evidence>
<dbReference type="Gene3D" id="1.20.120.570">
    <property type="entry name" value="YkyA-like"/>
    <property type="match status" value="1"/>
</dbReference>
<keyword evidence="3" id="KW-0175">Coiled coil</keyword>
<dbReference type="InterPro" id="IPR002509">
    <property type="entry name" value="NODB_dom"/>
</dbReference>
<feature type="chain" id="PRO_5046422113" evidence="5">
    <location>
        <begin position="20"/>
        <end position="450"/>
    </location>
</feature>
<dbReference type="Pfam" id="PF01522">
    <property type="entry name" value="Polysacc_deac_1"/>
    <property type="match status" value="1"/>
</dbReference>
<dbReference type="InterPro" id="IPR019454">
    <property type="entry name" value="Lipoprot_YkyA-like"/>
</dbReference>
<evidence type="ECO:0000256" key="5">
    <source>
        <dbReference type="SAM" id="SignalP"/>
    </source>
</evidence>
<dbReference type="SUPFAM" id="SSF88713">
    <property type="entry name" value="Glycoside hydrolase/deacetylase"/>
    <property type="match status" value="1"/>
</dbReference>